<sequence>MPQVPNGGNDFYGMTHEARLILLRIEAVPASRRGKPSRELDAGCVESRAADVFAICYARPAGESSGSAWIQRVGHGRGIAA</sequence>
<proteinExistence type="predicted"/>
<evidence type="ECO:0000313" key="1">
    <source>
        <dbReference type="EMBL" id="AGK58731.1"/>
    </source>
</evidence>
<dbReference type="HOGENOM" id="CLU_2569214_0_0_5"/>
<evidence type="ECO:0000313" key="2">
    <source>
        <dbReference type="Proteomes" id="UP000005952"/>
    </source>
</evidence>
<organism evidence="1 2">
    <name type="scientific">Hyphomicrobium denitrificans 1NES1</name>
    <dbReference type="NCBI Taxonomy" id="670307"/>
    <lineage>
        <taxon>Bacteria</taxon>
        <taxon>Pseudomonadati</taxon>
        <taxon>Pseudomonadota</taxon>
        <taxon>Alphaproteobacteria</taxon>
        <taxon>Hyphomicrobiales</taxon>
        <taxon>Hyphomicrobiaceae</taxon>
        <taxon>Hyphomicrobium</taxon>
    </lineage>
</organism>
<dbReference type="Proteomes" id="UP000005952">
    <property type="component" value="Chromosome"/>
</dbReference>
<name>N0BDZ8_9HYPH</name>
<reference evidence="1 2" key="1">
    <citation type="journal article" date="2013" name="Genome Announc.">
        <title>Genome sequences for three denitrifying bacterial strains isolated from a uranium- and nitrate-contaminated subsurface environment.</title>
        <authorList>
            <person name="Venkatramanan R."/>
            <person name="Prakash O."/>
            <person name="Woyke T."/>
            <person name="Chain P."/>
            <person name="Goodwin L.A."/>
            <person name="Watson D."/>
            <person name="Brooks S."/>
            <person name="Kostka J.E."/>
            <person name="Green S.J."/>
        </authorList>
    </citation>
    <scope>NUCLEOTIDE SEQUENCE [LARGE SCALE GENOMIC DNA]</scope>
    <source>
        <strain evidence="1 2">1NES1</strain>
    </source>
</reference>
<keyword evidence="2" id="KW-1185">Reference proteome</keyword>
<dbReference type="KEGG" id="hdt:HYPDE_35298"/>
<dbReference type="EMBL" id="CP005587">
    <property type="protein sequence ID" value="AGK58731.1"/>
    <property type="molecule type" value="Genomic_DNA"/>
</dbReference>
<protein>
    <submittedName>
        <fullName evidence="1">Uncharacterized protein</fullName>
    </submittedName>
</protein>
<dbReference type="AlphaFoldDB" id="N0BDZ8"/>
<dbReference type="STRING" id="670307.HYPDE_35298"/>
<accession>N0BDZ8</accession>
<gene>
    <name evidence="1" type="ORF">HYPDE_35298</name>
</gene>